<accession>A0A2S7KM26</accession>
<dbReference type="AlphaFoldDB" id="A0A2S7KM26"/>
<organism evidence="1 2">
    <name type="scientific">Aureitalea marina</name>
    <dbReference type="NCBI Taxonomy" id="930804"/>
    <lineage>
        <taxon>Bacteria</taxon>
        <taxon>Pseudomonadati</taxon>
        <taxon>Bacteroidota</taxon>
        <taxon>Flavobacteriia</taxon>
        <taxon>Flavobacteriales</taxon>
        <taxon>Flavobacteriaceae</taxon>
        <taxon>Aureitalea</taxon>
    </lineage>
</organism>
<comment type="caution">
    <text evidence="1">The sequence shown here is derived from an EMBL/GenBank/DDBJ whole genome shotgun (WGS) entry which is preliminary data.</text>
</comment>
<keyword evidence="2" id="KW-1185">Reference proteome</keyword>
<sequence length="238" mass="27173">MRVNWKIFGMLLVIVVLAGLYGFSNQRNSIRNLTDISVQFTDENPPFISRNAVNKLLIQNEDSLSGMHKDELVLRVMEQRLQAHPMVQNAQVFLTVDGQVGARIEQRKPLARVVGSPSFYLDDQGEKMPLSEVYSARVPLVSGIQPDQYQVILPFLRELDQDEFLKQMVVGVQIDSNDELALHLRKHDLVVQFGKPTSLAQKIRNFKAFYQKTRKDNTLVNYESVDLKFGNQVVATKK</sequence>
<proteinExistence type="predicted"/>
<evidence type="ECO:0000313" key="1">
    <source>
        <dbReference type="EMBL" id="PQB03685.1"/>
    </source>
</evidence>
<dbReference type="RefSeq" id="WP_104811607.1">
    <property type="nucleotide sequence ID" value="NZ_MQUB01000001.1"/>
</dbReference>
<dbReference type="EMBL" id="MQUB01000001">
    <property type="protein sequence ID" value="PQB03685.1"/>
    <property type="molecule type" value="Genomic_DNA"/>
</dbReference>
<name>A0A2S7KM26_9FLAO</name>
<dbReference type="OrthoDB" id="1466667at2"/>
<dbReference type="Proteomes" id="UP000239800">
    <property type="component" value="Unassembled WGS sequence"/>
</dbReference>
<evidence type="ECO:0000313" key="2">
    <source>
        <dbReference type="Proteomes" id="UP000239800"/>
    </source>
</evidence>
<evidence type="ECO:0008006" key="3">
    <source>
        <dbReference type="Google" id="ProtNLM"/>
    </source>
</evidence>
<protein>
    <recommendedName>
        <fullName evidence="3">Cell division protein FtsQ</fullName>
    </recommendedName>
</protein>
<gene>
    <name evidence="1" type="ORF">BST85_01290</name>
</gene>
<reference evidence="1 2" key="1">
    <citation type="submission" date="2016-11" db="EMBL/GenBank/DDBJ databases">
        <title>Trade-off between light-utilization and light-protection in marine flavobacteria.</title>
        <authorList>
            <person name="Kumagai Y."/>
        </authorList>
    </citation>
    <scope>NUCLEOTIDE SEQUENCE [LARGE SCALE GENOMIC DNA]</scope>
    <source>
        <strain evidence="1 2">NBRC 107741</strain>
    </source>
</reference>